<evidence type="ECO:0000256" key="2">
    <source>
        <dbReference type="ARBA" id="ARBA00004304"/>
    </source>
</evidence>
<evidence type="ECO:0000259" key="10">
    <source>
        <dbReference type="Pfam" id="PF09813"/>
    </source>
</evidence>
<dbReference type="Proteomes" id="UP001283341">
    <property type="component" value="Unassembled WGS sequence"/>
</dbReference>
<keyword evidence="5 9" id="KW-0812">Transmembrane</keyword>
<comment type="subcellular location">
    <subcellularLocation>
        <location evidence="2">Mitochondrion membrane</location>
        <topology evidence="2">Single-pass membrane protein</topology>
    </subcellularLocation>
</comment>
<gene>
    <name evidence="11" type="ORF">B0H66DRAFT_596551</name>
</gene>
<evidence type="ECO:0000313" key="12">
    <source>
        <dbReference type="Proteomes" id="UP001283341"/>
    </source>
</evidence>
<sequence>MRDAMNTSSEGLKRQATYYDRSHAQSASLIRARRPFLVKNMIVGACCAAFVVGVYTYTVNVVGQDEFEDVKVPDTPVTKQLQQSPASSSK</sequence>
<organism evidence="11 12">
    <name type="scientific">Apodospora peruviana</name>
    <dbReference type="NCBI Taxonomy" id="516989"/>
    <lineage>
        <taxon>Eukaryota</taxon>
        <taxon>Fungi</taxon>
        <taxon>Dikarya</taxon>
        <taxon>Ascomycota</taxon>
        <taxon>Pezizomycotina</taxon>
        <taxon>Sordariomycetes</taxon>
        <taxon>Sordariomycetidae</taxon>
        <taxon>Sordariales</taxon>
        <taxon>Lasiosphaeriaceae</taxon>
        <taxon>Apodospora</taxon>
    </lineage>
</organism>
<proteinExistence type="inferred from homology"/>
<evidence type="ECO:0000256" key="7">
    <source>
        <dbReference type="ARBA" id="ARBA00023128"/>
    </source>
</evidence>
<comment type="similarity">
    <text evidence="3 9">Belongs to the COA3 family.</text>
</comment>
<dbReference type="Pfam" id="PF09813">
    <property type="entry name" value="Coa3_cc"/>
    <property type="match status" value="1"/>
</dbReference>
<dbReference type="InterPro" id="IPR018628">
    <property type="entry name" value="Coa3_CC"/>
</dbReference>
<dbReference type="GO" id="GO:0005743">
    <property type="term" value="C:mitochondrial inner membrane"/>
    <property type="evidence" value="ECO:0007669"/>
    <property type="project" value="UniProtKB-UniRule"/>
</dbReference>
<dbReference type="PANTHER" id="PTHR15642:SF3">
    <property type="entry name" value="CYTOCHROME C OXIDASE ASSEMBLY FACTOR 3 HOMOLOG, MITOCHONDRIAL"/>
    <property type="match status" value="1"/>
</dbReference>
<evidence type="ECO:0000256" key="6">
    <source>
        <dbReference type="ARBA" id="ARBA00022989"/>
    </source>
</evidence>
<keyword evidence="8 9" id="KW-0472">Membrane</keyword>
<comment type="caution">
    <text evidence="11">The sequence shown here is derived from an EMBL/GenBank/DDBJ whole genome shotgun (WGS) entry which is preliminary data.</text>
</comment>
<evidence type="ECO:0000256" key="8">
    <source>
        <dbReference type="ARBA" id="ARBA00023136"/>
    </source>
</evidence>
<dbReference type="InterPro" id="IPR041752">
    <property type="entry name" value="Coa3"/>
</dbReference>
<keyword evidence="9" id="KW-0999">Mitochondrion inner membrane</keyword>
<keyword evidence="7 9" id="KW-0496">Mitochondrion</keyword>
<keyword evidence="6 9" id="KW-1133">Transmembrane helix</keyword>
<dbReference type="GO" id="GO:0033617">
    <property type="term" value="P:mitochondrial respiratory chain complex IV assembly"/>
    <property type="evidence" value="ECO:0007669"/>
    <property type="project" value="UniProtKB-UniRule"/>
</dbReference>
<dbReference type="AlphaFoldDB" id="A0AAE0IPQ2"/>
<comment type="subunit">
    <text evidence="4 9">Component of 250-400 kDa complexes called cytochrome oxidase assembly intermediates or COA complexes.</text>
</comment>
<keyword evidence="12" id="KW-1185">Reference proteome</keyword>
<feature type="domain" description="Cytochrome c oxidase assembly factor 3 mitochondrial coiled-coil" evidence="10">
    <location>
        <begin position="29"/>
        <end position="69"/>
    </location>
</feature>
<reference evidence="11" key="1">
    <citation type="journal article" date="2023" name="Mol. Phylogenet. Evol.">
        <title>Genome-scale phylogeny and comparative genomics of the fungal order Sordariales.</title>
        <authorList>
            <person name="Hensen N."/>
            <person name="Bonometti L."/>
            <person name="Westerberg I."/>
            <person name="Brannstrom I.O."/>
            <person name="Guillou S."/>
            <person name="Cros-Aarteil S."/>
            <person name="Calhoun S."/>
            <person name="Haridas S."/>
            <person name="Kuo A."/>
            <person name="Mondo S."/>
            <person name="Pangilinan J."/>
            <person name="Riley R."/>
            <person name="LaButti K."/>
            <person name="Andreopoulos B."/>
            <person name="Lipzen A."/>
            <person name="Chen C."/>
            <person name="Yan M."/>
            <person name="Daum C."/>
            <person name="Ng V."/>
            <person name="Clum A."/>
            <person name="Steindorff A."/>
            <person name="Ohm R.A."/>
            <person name="Martin F."/>
            <person name="Silar P."/>
            <person name="Natvig D.O."/>
            <person name="Lalanne C."/>
            <person name="Gautier V."/>
            <person name="Ament-Velasquez S.L."/>
            <person name="Kruys A."/>
            <person name="Hutchinson M.I."/>
            <person name="Powell A.J."/>
            <person name="Barry K."/>
            <person name="Miller A.N."/>
            <person name="Grigoriev I.V."/>
            <person name="Debuchy R."/>
            <person name="Gladieux P."/>
            <person name="Hiltunen Thoren M."/>
            <person name="Johannesson H."/>
        </authorList>
    </citation>
    <scope>NUCLEOTIDE SEQUENCE</scope>
    <source>
        <strain evidence="11">CBS 118394</strain>
    </source>
</reference>
<comment type="function">
    <text evidence="1 9">Required for assembly of cytochrome c oxidase (complex IV).</text>
</comment>
<dbReference type="PANTHER" id="PTHR15642">
    <property type="entry name" value="CYTOCHROME C OXIDASE ASSEMBLY FACTOR 3, MITOCHONDRIAL"/>
    <property type="match status" value="1"/>
</dbReference>
<name>A0AAE0IPQ2_9PEZI</name>
<evidence type="ECO:0000256" key="1">
    <source>
        <dbReference type="ARBA" id="ARBA00003064"/>
    </source>
</evidence>
<evidence type="ECO:0000256" key="4">
    <source>
        <dbReference type="ARBA" id="ARBA00011351"/>
    </source>
</evidence>
<feature type="transmembrane region" description="Helical" evidence="9">
    <location>
        <begin position="36"/>
        <end position="57"/>
    </location>
</feature>
<evidence type="ECO:0000313" key="11">
    <source>
        <dbReference type="EMBL" id="KAK3328944.1"/>
    </source>
</evidence>
<evidence type="ECO:0000256" key="9">
    <source>
        <dbReference type="RuleBase" id="RU367056"/>
    </source>
</evidence>
<evidence type="ECO:0000256" key="5">
    <source>
        <dbReference type="ARBA" id="ARBA00022692"/>
    </source>
</evidence>
<protein>
    <recommendedName>
        <fullName evidence="9">Cytochrome c oxidase assembly factor 3</fullName>
    </recommendedName>
</protein>
<evidence type="ECO:0000256" key="3">
    <source>
        <dbReference type="ARBA" id="ARBA00007035"/>
    </source>
</evidence>
<accession>A0AAE0IPQ2</accession>
<dbReference type="EMBL" id="JAUEDM010000001">
    <property type="protein sequence ID" value="KAK3328944.1"/>
    <property type="molecule type" value="Genomic_DNA"/>
</dbReference>
<reference evidence="11" key="2">
    <citation type="submission" date="2023-06" db="EMBL/GenBank/DDBJ databases">
        <authorList>
            <consortium name="Lawrence Berkeley National Laboratory"/>
            <person name="Haridas S."/>
            <person name="Hensen N."/>
            <person name="Bonometti L."/>
            <person name="Westerberg I."/>
            <person name="Brannstrom I.O."/>
            <person name="Guillou S."/>
            <person name="Cros-Aarteil S."/>
            <person name="Calhoun S."/>
            <person name="Kuo A."/>
            <person name="Mondo S."/>
            <person name="Pangilinan J."/>
            <person name="Riley R."/>
            <person name="Labutti K."/>
            <person name="Andreopoulos B."/>
            <person name="Lipzen A."/>
            <person name="Chen C."/>
            <person name="Yanf M."/>
            <person name="Daum C."/>
            <person name="Ng V."/>
            <person name="Clum A."/>
            <person name="Steindorff A."/>
            <person name="Ohm R."/>
            <person name="Martin F."/>
            <person name="Silar P."/>
            <person name="Natvig D."/>
            <person name="Lalanne C."/>
            <person name="Gautier V."/>
            <person name="Ament-Velasquez S.L."/>
            <person name="Kruys A."/>
            <person name="Hutchinson M.I."/>
            <person name="Powell A.J."/>
            <person name="Barry K."/>
            <person name="Miller A.N."/>
            <person name="Grigoriev I.V."/>
            <person name="Debuchy R."/>
            <person name="Gladieux P."/>
            <person name="Thoren M.H."/>
            <person name="Johannesson H."/>
        </authorList>
    </citation>
    <scope>NUCLEOTIDE SEQUENCE</scope>
    <source>
        <strain evidence="11">CBS 118394</strain>
    </source>
</reference>